<reference evidence="9" key="1">
    <citation type="submission" date="2018-06" db="EMBL/GenBank/DDBJ databases">
        <authorList>
            <person name="Zhirakovskaya E."/>
        </authorList>
    </citation>
    <scope>NUCLEOTIDE SEQUENCE</scope>
</reference>
<accession>A0A3B0YFV2</accession>
<keyword evidence="5 8" id="KW-0812">Transmembrane</keyword>
<feature type="transmembrane region" description="Helical" evidence="8">
    <location>
        <begin position="107"/>
        <end position="127"/>
    </location>
</feature>
<evidence type="ECO:0000256" key="3">
    <source>
        <dbReference type="ARBA" id="ARBA00022475"/>
    </source>
</evidence>
<evidence type="ECO:0000256" key="6">
    <source>
        <dbReference type="ARBA" id="ARBA00022989"/>
    </source>
</evidence>
<dbReference type="PANTHER" id="PTHR30574">
    <property type="entry name" value="INNER MEMBRANE PROTEIN YEDE"/>
    <property type="match status" value="1"/>
</dbReference>
<protein>
    <submittedName>
        <fullName evidence="9">Uncharacterized protein</fullName>
    </submittedName>
</protein>
<feature type="transmembrane region" description="Helical" evidence="8">
    <location>
        <begin position="147"/>
        <end position="168"/>
    </location>
</feature>
<dbReference type="InterPro" id="IPR007272">
    <property type="entry name" value="Sulf_transp_TsuA/YedE"/>
</dbReference>
<comment type="subcellular location">
    <subcellularLocation>
        <location evidence="1">Cell inner membrane</location>
        <topology evidence="1">Multi-pass membrane protein</topology>
    </subcellularLocation>
</comment>
<keyword evidence="2" id="KW-0813">Transport</keyword>
<evidence type="ECO:0000256" key="4">
    <source>
        <dbReference type="ARBA" id="ARBA00022519"/>
    </source>
</evidence>
<keyword evidence="6 8" id="KW-1133">Transmembrane helix</keyword>
<evidence type="ECO:0000256" key="7">
    <source>
        <dbReference type="ARBA" id="ARBA00023136"/>
    </source>
</evidence>
<evidence type="ECO:0000313" key="9">
    <source>
        <dbReference type="EMBL" id="VAW79778.1"/>
    </source>
</evidence>
<keyword evidence="7 8" id="KW-0472">Membrane</keyword>
<dbReference type="Pfam" id="PF04143">
    <property type="entry name" value="Sulf_transp"/>
    <property type="match status" value="1"/>
</dbReference>
<dbReference type="PANTHER" id="PTHR30574:SF1">
    <property type="entry name" value="SULPHUR TRANSPORT DOMAIN-CONTAINING PROTEIN"/>
    <property type="match status" value="1"/>
</dbReference>
<keyword evidence="3" id="KW-1003">Cell membrane</keyword>
<proteinExistence type="predicted"/>
<evidence type="ECO:0000256" key="2">
    <source>
        <dbReference type="ARBA" id="ARBA00022448"/>
    </source>
</evidence>
<feature type="transmembrane region" description="Helical" evidence="8">
    <location>
        <begin position="37"/>
        <end position="55"/>
    </location>
</feature>
<evidence type="ECO:0000256" key="1">
    <source>
        <dbReference type="ARBA" id="ARBA00004429"/>
    </source>
</evidence>
<name>A0A3B0YFV2_9ZZZZ</name>
<feature type="transmembrane region" description="Helical" evidence="8">
    <location>
        <begin position="67"/>
        <end position="86"/>
    </location>
</feature>
<sequence>MEMNTGMVIWAGWIGGFAIGLYSLMQLWISNKQLGCSLAYGNFCGIASRLSYFHIGEFKQLNNWRLWFILGIPLGGFLAHITSPDATFEWGMEMGVMYDKFLPQADWLKALVVTIGGVMMGLGARMAGGCTSGHVIAGCSLLNIPSLVAAVLFFVGALVTVQILFLMVG</sequence>
<organism evidence="9">
    <name type="scientific">hydrothermal vent metagenome</name>
    <dbReference type="NCBI Taxonomy" id="652676"/>
    <lineage>
        <taxon>unclassified sequences</taxon>
        <taxon>metagenomes</taxon>
        <taxon>ecological metagenomes</taxon>
    </lineage>
</organism>
<dbReference type="GO" id="GO:0005886">
    <property type="term" value="C:plasma membrane"/>
    <property type="evidence" value="ECO:0007669"/>
    <property type="project" value="UniProtKB-SubCell"/>
</dbReference>
<feature type="transmembrane region" description="Helical" evidence="8">
    <location>
        <begin position="6"/>
        <end position="25"/>
    </location>
</feature>
<keyword evidence="4" id="KW-0997">Cell inner membrane</keyword>
<evidence type="ECO:0000256" key="5">
    <source>
        <dbReference type="ARBA" id="ARBA00022692"/>
    </source>
</evidence>
<dbReference type="AlphaFoldDB" id="A0A3B0YFV2"/>
<dbReference type="EMBL" id="UOFL01000182">
    <property type="protein sequence ID" value="VAW79778.1"/>
    <property type="molecule type" value="Genomic_DNA"/>
</dbReference>
<gene>
    <name evidence="9" type="ORF">MNBD_GAMMA12-49</name>
</gene>
<evidence type="ECO:0000256" key="8">
    <source>
        <dbReference type="SAM" id="Phobius"/>
    </source>
</evidence>